<dbReference type="Proteomes" id="UP000630923">
    <property type="component" value="Unassembled WGS sequence"/>
</dbReference>
<sequence length="216" mass="24426">MHLTIFDIDGTLINSSAFEDRLYSQAVKDCLQLDCPTNWEGYTHVTDAGILAELIFKQLNREMTDKELAMVRDRFIELMMDELDSNPDVCQPIAGAHELLEKLHNSDNHMVAIATGGWGTTACFKLATAGFSIDRLIIASSDDHFDRMEIMTLARERAEERVGEKGFETITYVGDAPWDELASEGLGWRFIGIGEMLPHADIKIEDYLEKDDLFFL</sequence>
<dbReference type="SUPFAM" id="SSF56784">
    <property type="entry name" value="HAD-like"/>
    <property type="match status" value="1"/>
</dbReference>
<evidence type="ECO:0000313" key="1">
    <source>
        <dbReference type="EMBL" id="GHF15523.1"/>
    </source>
</evidence>
<dbReference type="Gene3D" id="1.10.150.240">
    <property type="entry name" value="Putative phosphatase, domain 2"/>
    <property type="match status" value="1"/>
</dbReference>
<dbReference type="RefSeq" id="WP_191250167.1">
    <property type="nucleotide sequence ID" value="NZ_BNCI01000001.1"/>
</dbReference>
<comment type="caution">
    <text evidence="1">The sequence shown here is derived from an EMBL/GenBank/DDBJ whole genome shotgun (WGS) entry which is preliminary data.</text>
</comment>
<protein>
    <submittedName>
        <fullName evidence="1">Phosphoglycolate phosphatase</fullName>
    </submittedName>
</protein>
<evidence type="ECO:0000313" key="2">
    <source>
        <dbReference type="Proteomes" id="UP000630923"/>
    </source>
</evidence>
<reference evidence="1" key="1">
    <citation type="journal article" date="2014" name="Int. J. Syst. Evol. Microbiol.">
        <title>Complete genome sequence of Corynebacterium casei LMG S-19264T (=DSM 44701T), isolated from a smear-ripened cheese.</title>
        <authorList>
            <consortium name="US DOE Joint Genome Institute (JGI-PGF)"/>
            <person name="Walter F."/>
            <person name="Albersmeier A."/>
            <person name="Kalinowski J."/>
            <person name="Ruckert C."/>
        </authorList>
    </citation>
    <scope>NUCLEOTIDE SEQUENCE</scope>
    <source>
        <strain evidence="1">KCTC 42590</strain>
    </source>
</reference>
<dbReference type="AlphaFoldDB" id="A0A919E5C6"/>
<reference evidence="1" key="2">
    <citation type="submission" date="2020-09" db="EMBL/GenBank/DDBJ databases">
        <authorList>
            <person name="Sun Q."/>
            <person name="Kim S."/>
        </authorList>
    </citation>
    <scope>NUCLEOTIDE SEQUENCE</scope>
    <source>
        <strain evidence="1">KCTC 42590</strain>
    </source>
</reference>
<dbReference type="EMBL" id="BNCI01000001">
    <property type="protein sequence ID" value="GHF15523.1"/>
    <property type="molecule type" value="Genomic_DNA"/>
</dbReference>
<dbReference type="InterPro" id="IPR041492">
    <property type="entry name" value="HAD_2"/>
</dbReference>
<gene>
    <name evidence="1" type="ORF">GCM10017044_07110</name>
</gene>
<dbReference type="Gene3D" id="3.40.50.1000">
    <property type="entry name" value="HAD superfamily/HAD-like"/>
    <property type="match status" value="1"/>
</dbReference>
<name>A0A919E5C6_9PROT</name>
<dbReference type="InterPro" id="IPR023198">
    <property type="entry name" value="PGP-like_dom2"/>
</dbReference>
<organism evidence="1 2">
    <name type="scientific">Kordiimonas sediminis</name>
    <dbReference type="NCBI Taxonomy" id="1735581"/>
    <lineage>
        <taxon>Bacteria</taxon>
        <taxon>Pseudomonadati</taxon>
        <taxon>Pseudomonadota</taxon>
        <taxon>Alphaproteobacteria</taxon>
        <taxon>Kordiimonadales</taxon>
        <taxon>Kordiimonadaceae</taxon>
        <taxon>Kordiimonas</taxon>
    </lineage>
</organism>
<dbReference type="Pfam" id="PF13419">
    <property type="entry name" value="HAD_2"/>
    <property type="match status" value="1"/>
</dbReference>
<dbReference type="InterPro" id="IPR036412">
    <property type="entry name" value="HAD-like_sf"/>
</dbReference>
<proteinExistence type="predicted"/>
<dbReference type="InterPro" id="IPR023214">
    <property type="entry name" value="HAD_sf"/>
</dbReference>
<accession>A0A919E5C6</accession>
<keyword evidence="2" id="KW-1185">Reference proteome</keyword>